<evidence type="ECO:0000313" key="1">
    <source>
        <dbReference type="EMBL" id="NYZ70349.1"/>
    </source>
</evidence>
<reference evidence="1 2" key="1">
    <citation type="submission" date="2020-07" db="EMBL/GenBank/DDBJ databases">
        <title>Endozoicomonas sp. nov., isolated from sediment.</title>
        <authorList>
            <person name="Gu T."/>
        </authorList>
    </citation>
    <scope>NUCLEOTIDE SEQUENCE [LARGE SCALE GENOMIC DNA]</scope>
    <source>
        <strain evidence="1 2">SM1973</strain>
    </source>
</reference>
<evidence type="ECO:0000313" key="2">
    <source>
        <dbReference type="Proteomes" id="UP000569732"/>
    </source>
</evidence>
<gene>
    <name evidence="1" type="ORF">H0A36_30520</name>
</gene>
<dbReference type="AlphaFoldDB" id="A0A853IBI2"/>
<name>A0A853IBI2_9GAMM</name>
<dbReference type="RefSeq" id="WP_180572209.1">
    <property type="nucleotide sequence ID" value="NZ_JACCKB010000431.1"/>
</dbReference>
<sequence>MYILTMRYIVIVLLLCLYYVCDEESINNDMILMKKRAMEDQQTTLDAIDYLAALLEQARRREAEAEAHRESIEERLVDMVGRVVEGIQSQQTNNYRVKTVSTLKRRLNQDQVVELINCLCTEIFSDVFCVKYDLDEDAFFKLKAKNYNKFMMILNVLTTAPTKTVVELINCLGTEIFSDVFCVKYDLDE</sequence>
<dbReference type="Proteomes" id="UP000569732">
    <property type="component" value="Unassembled WGS sequence"/>
</dbReference>
<dbReference type="EMBL" id="JACCKB010000431">
    <property type="protein sequence ID" value="NYZ70349.1"/>
    <property type="molecule type" value="Genomic_DNA"/>
</dbReference>
<accession>A0A853IBI2</accession>
<proteinExistence type="predicted"/>
<feature type="non-terminal residue" evidence="1">
    <location>
        <position position="189"/>
    </location>
</feature>
<dbReference type="Pfam" id="PF23791">
    <property type="entry name" value="DUF7173"/>
    <property type="match status" value="1"/>
</dbReference>
<dbReference type="InterPro" id="IPR055597">
    <property type="entry name" value="DUF7173"/>
</dbReference>
<comment type="caution">
    <text evidence="1">The sequence shown here is derived from an EMBL/GenBank/DDBJ whole genome shotgun (WGS) entry which is preliminary data.</text>
</comment>
<protein>
    <submittedName>
        <fullName evidence="1">Uncharacterized protein</fullName>
    </submittedName>
</protein>
<keyword evidence="2" id="KW-1185">Reference proteome</keyword>
<organism evidence="1 2">
    <name type="scientific">Spartinivicinus marinus</name>
    <dbReference type="NCBI Taxonomy" id="2994442"/>
    <lineage>
        <taxon>Bacteria</taxon>
        <taxon>Pseudomonadati</taxon>
        <taxon>Pseudomonadota</taxon>
        <taxon>Gammaproteobacteria</taxon>
        <taxon>Oceanospirillales</taxon>
        <taxon>Zooshikellaceae</taxon>
        <taxon>Spartinivicinus</taxon>
    </lineage>
</organism>